<reference evidence="2" key="1">
    <citation type="submission" date="2022-04" db="EMBL/GenBank/DDBJ databases">
        <title>Whole genome sequence of Sphaerotilus sp. FB-5.</title>
        <authorList>
            <person name="Takeda M."/>
            <person name="Narihara S."/>
            <person name="Akimoto M."/>
            <person name="Akimoto R."/>
            <person name="Nishiyashiki S."/>
            <person name="Murakami T."/>
        </authorList>
    </citation>
    <scope>NUCLEOTIDE SEQUENCE</scope>
    <source>
        <strain evidence="2">FB-5</strain>
    </source>
</reference>
<dbReference type="RefSeq" id="WP_251971223.1">
    <property type="nucleotide sequence ID" value="NZ_AP025730.1"/>
</dbReference>
<dbReference type="InterPro" id="IPR002716">
    <property type="entry name" value="PIN_dom"/>
</dbReference>
<name>A0ABN6PSC8_9BURK</name>
<sequence>MTAPRAIVLDANILIRYVLGAKVPALLAAHAATIDFLAPDTAFAEARKHLPAILRARGEEDAGSAKGLAALDALKDVVTVVPPSSYAPFRKAALARIGSRDPRDWPIMACALLLDCPVWTEDHDFFGTGVATWTTVLVELYFTEPEQGEAEH</sequence>
<gene>
    <name evidence="2" type="ORF">CATMQ487_50600</name>
</gene>
<dbReference type="EMBL" id="AP025730">
    <property type="protein sequence ID" value="BDI08090.1"/>
    <property type="molecule type" value="Genomic_DNA"/>
</dbReference>
<evidence type="ECO:0000313" key="2">
    <source>
        <dbReference type="EMBL" id="BDI08090.1"/>
    </source>
</evidence>
<dbReference type="SUPFAM" id="SSF88723">
    <property type="entry name" value="PIN domain-like"/>
    <property type="match status" value="1"/>
</dbReference>
<evidence type="ECO:0000259" key="1">
    <source>
        <dbReference type="Pfam" id="PF10130"/>
    </source>
</evidence>
<evidence type="ECO:0000313" key="3">
    <source>
        <dbReference type="Proteomes" id="UP001057498"/>
    </source>
</evidence>
<proteinExistence type="predicted"/>
<protein>
    <recommendedName>
        <fullName evidence="1">PIN domain-containing protein</fullName>
    </recommendedName>
</protein>
<accession>A0ABN6PSC8</accession>
<feature type="domain" description="PIN" evidence="1">
    <location>
        <begin position="8"/>
        <end position="142"/>
    </location>
</feature>
<organism evidence="2 3">
    <name type="scientific">Sphaerotilus microaerophilus</name>
    <dbReference type="NCBI Taxonomy" id="2914710"/>
    <lineage>
        <taxon>Bacteria</taxon>
        <taxon>Pseudomonadati</taxon>
        <taxon>Pseudomonadota</taxon>
        <taxon>Betaproteobacteria</taxon>
        <taxon>Burkholderiales</taxon>
        <taxon>Sphaerotilaceae</taxon>
        <taxon>Sphaerotilus</taxon>
    </lineage>
</organism>
<dbReference type="Gene3D" id="3.40.50.1010">
    <property type="entry name" value="5'-nuclease"/>
    <property type="match status" value="1"/>
</dbReference>
<keyword evidence="3" id="KW-1185">Reference proteome</keyword>
<dbReference type="Pfam" id="PF10130">
    <property type="entry name" value="PIN_2"/>
    <property type="match status" value="1"/>
</dbReference>
<dbReference type="Proteomes" id="UP001057498">
    <property type="component" value="Chromosome"/>
</dbReference>
<dbReference type="CDD" id="cd09854">
    <property type="entry name" value="PIN_VapC-like"/>
    <property type="match status" value="1"/>
</dbReference>
<dbReference type="InterPro" id="IPR029060">
    <property type="entry name" value="PIN-like_dom_sf"/>
</dbReference>